<dbReference type="Proteomes" id="UP000186132">
    <property type="component" value="Unassembled WGS sequence"/>
</dbReference>
<accession>A0A1M5RTS4</accession>
<evidence type="ECO:0000256" key="1">
    <source>
        <dbReference type="SAM" id="Phobius"/>
    </source>
</evidence>
<dbReference type="RefSeq" id="WP_073391807.1">
    <property type="nucleotide sequence ID" value="NZ_FQVU01000005.1"/>
</dbReference>
<feature type="transmembrane region" description="Helical" evidence="1">
    <location>
        <begin position="28"/>
        <end position="48"/>
    </location>
</feature>
<dbReference type="OrthoDB" id="5196884at2"/>
<evidence type="ECO:0000313" key="3">
    <source>
        <dbReference type="Proteomes" id="UP000186132"/>
    </source>
</evidence>
<keyword evidence="1" id="KW-1133">Transmembrane helix</keyword>
<reference evidence="2 3" key="1">
    <citation type="submission" date="2016-11" db="EMBL/GenBank/DDBJ databases">
        <authorList>
            <person name="Jaros S."/>
            <person name="Januszkiewicz K."/>
            <person name="Wedrychowicz H."/>
        </authorList>
    </citation>
    <scope>NUCLEOTIDE SEQUENCE [LARGE SCALE GENOMIC DNA]</scope>
    <source>
        <strain evidence="2 3">DSM 45627</strain>
    </source>
</reference>
<gene>
    <name evidence="2" type="ORF">SAMN05443575_3635</name>
</gene>
<dbReference type="AlphaFoldDB" id="A0A1M5RTS4"/>
<sequence>MRLVHRVTAWLLLSLAQLREDRDRGDVPGWVMVTVMTAILVVAILGIFQPQIKRALSGIIDSVSGGDK</sequence>
<dbReference type="EMBL" id="FQVU01000005">
    <property type="protein sequence ID" value="SHH29243.1"/>
    <property type="molecule type" value="Genomic_DNA"/>
</dbReference>
<proteinExistence type="predicted"/>
<keyword evidence="3" id="KW-1185">Reference proteome</keyword>
<keyword evidence="1" id="KW-0472">Membrane</keyword>
<keyword evidence="1" id="KW-0812">Transmembrane</keyword>
<name>A0A1M5RTS4_9ACTN</name>
<evidence type="ECO:0000313" key="2">
    <source>
        <dbReference type="EMBL" id="SHH29243.1"/>
    </source>
</evidence>
<protein>
    <submittedName>
        <fullName evidence="2">Uncharacterized protein</fullName>
    </submittedName>
</protein>
<organism evidence="2 3">
    <name type="scientific">Jatrophihabitans endophyticus</name>
    <dbReference type="NCBI Taxonomy" id="1206085"/>
    <lineage>
        <taxon>Bacteria</taxon>
        <taxon>Bacillati</taxon>
        <taxon>Actinomycetota</taxon>
        <taxon>Actinomycetes</taxon>
        <taxon>Jatrophihabitantales</taxon>
        <taxon>Jatrophihabitantaceae</taxon>
        <taxon>Jatrophihabitans</taxon>
    </lineage>
</organism>
<dbReference type="STRING" id="1206085.SAMN05443575_3635"/>